<keyword evidence="9" id="KW-1185">Reference proteome</keyword>
<feature type="signal peptide" evidence="6">
    <location>
        <begin position="1"/>
        <end position="26"/>
    </location>
</feature>
<dbReference type="Gene3D" id="3.40.50.1980">
    <property type="entry name" value="Nitrogenase molybdenum iron protein domain"/>
    <property type="match status" value="2"/>
</dbReference>
<accession>F6EQT8</accession>
<feature type="domain" description="Fe/B12 periplasmic-binding" evidence="7">
    <location>
        <begin position="65"/>
        <end position="339"/>
    </location>
</feature>
<organism evidence="8 9">
    <name type="scientific">Hoyosella subflava (strain DSM 45089 / JCM 17490 / NBRC 109087 / DQS3-9A1)</name>
    <name type="common">Amycolicicoccus subflavus</name>
    <dbReference type="NCBI Taxonomy" id="443218"/>
    <lineage>
        <taxon>Bacteria</taxon>
        <taxon>Bacillati</taxon>
        <taxon>Actinomycetota</taxon>
        <taxon>Actinomycetes</taxon>
        <taxon>Mycobacteriales</taxon>
        <taxon>Hoyosellaceae</taxon>
        <taxon>Hoyosella</taxon>
    </lineage>
</organism>
<dbReference type="GO" id="GO:1901678">
    <property type="term" value="P:iron coordination entity transport"/>
    <property type="evidence" value="ECO:0007669"/>
    <property type="project" value="UniProtKB-ARBA"/>
</dbReference>
<evidence type="ECO:0000313" key="9">
    <source>
        <dbReference type="Proteomes" id="UP000009235"/>
    </source>
</evidence>
<dbReference type="HOGENOM" id="CLU_038034_1_1_11"/>
<evidence type="ECO:0000256" key="3">
    <source>
        <dbReference type="ARBA" id="ARBA00022448"/>
    </source>
</evidence>
<proteinExistence type="inferred from homology"/>
<feature type="region of interest" description="Disordered" evidence="5">
    <location>
        <begin position="33"/>
        <end position="59"/>
    </location>
</feature>
<comment type="similarity">
    <text evidence="2">Belongs to the bacterial solute-binding protein 8 family.</text>
</comment>
<evidence type="ECO:0000259" key="7">
    <source>
        <dbReference type="PROSITE" id="PS50983"/>
    </source>
</evidence>
<evidence type="ECO:0000256" key="2">
    <source>
        <dbReference type="ARBA" id="ARBA00008814"/>
    </source>
</evidence>
<dbReference type="PANTHER" id="PTHR30532:SF24">
    <property type="entry name" value="FERRIC ENTEROBACTIN-BINDING PERIPLASMIC PROTEIN FEPB"/>
    <property type="match status" value="1"/>
</dbReference>
<gene>
    <name evidence="8" type="ordered locus">AS9A_1097</name>
</gene>
<name>F6EQT8_HOYSD</name>
<comment type="subcellular location">
    <subcellularLocation>
        <location evidence="1">Cell envelope</location>
    </subcellularLocation>
</comment>
<keyword evidence="4 6" id="KW-0732">Signal</keyword>
<dbReference type="OrthoDB" id="1846031at2"/>
<dbReference type="RefSeq" id="WP_013805898.1">
    <property type="nucleotide sequence ID" value="NC_015564.1"/>
</dbReference>
<evidence type="ECO:0000313" key="8">
    <source>
        <dbReference type="EMBL" id="AEF39549.1"/>
    </source>
</evidence>
<evidence type="ECO:0000256" key="5">
    <source>
        <dbReference type="SAM" id="MobiDB-lite"/>
    </source>
</evidence>
<dbReference type="eggNOG" id="COG0614">
    <property type="taxonomic scope" value="Bacteria"/>
</dbReference>
<dbReference type="GO" id="GO:0030288">
    <property type="term" value="C:outer membrane-bounded periplasmic space"/>
    <property type="evidence" value="ECO:0007669"/>
    <property type="project" value="TreeGrafter"/>
</dbReference>
<evidence type="ECO:0000256" key="6">
    <source>
        <dbReference type="SAM" id="SignalP"/>
    </source>
</evidence>
<dbReference type="InterPro" id="IPR002491">
    <property type="entry name" value="ABC_transptr_periplasmic_BD"/>
</dbReference>
<keyword evidence="3" id="KW-0813">Transport</keyword>
<dbReference type="SUPFAM" id="SSF53807">
    <property type="entry name" value="Helical backbone' metal receptor"/>
    <property type="match status" value="1"/>
</dbReference>
<evidence type="ECO:0000256" key="4">
    <source>
        <dbReference type="ARBA" id="ARBA00022729"/>
    </source>
</evidence>
<dbReference type="Proteomes" id="UP000009235">
    <property type="component" value="Chromosome"/>
</dbReference>
<dbReference type="Pfam" id="PF01497">
    <property type="entry name" value="Peripla_BP_2"/>
    <property type="match status" value="1"/>
</dbReference>
<dbReference type="InterPro" id="IPR051313">
    <property type="entry name" value="Bact_iron-sidero_bind"/>
</dbReference>
<dbReference type="STRING" id="443218.AS9A_1097"/>
<dbReference type="KEGG" id="asd:AS9A_1097"/>
<protein>
    <submittedName>
        <fullName evidence="8">Periplasmic binding protein</fullName>
    </submittedName>
</protein>
<reference evidence="8 9" key="1">
    <citation type="journal article" date="2011" name="J. Bacteriol.">
        <title>Complete genome sequence of Amycolicicoccus subflavus DQS3-9A1T, an actinomycete isolated from crude oil-polluted soil.</title>
        <authorList>
            <person name="Cai M."/>
            <person name="Chen W.M."/>
            <person name="Nie Y."/>
            <person name="Chi C.Q."/>
            <person name="Wang Y.N."/>
            <person name="Tang Y.Q."/>
            <person name="Li G.Y."/>
            <person name="Wu X.L."/>
        </authorList>
    </citation>
    <scope>NUCLEOTIDE SEQUENCE [LARGE SCALE GENOMIC DNA]</scope>
    <source>
        <strain evidence="9">DSM 45089 / DQS3-9A1</strain>
    </source>
</reference>
<dbReference type="PANTHER" id="PTHR30532">
    <property type="entry name" value="IRON III DICITRATE-BINDING PERIPLASMIC PROTEIN"/>
    <property type="match status" value="1"/>
</dbReference>
<dbReference type="CDD" id="cd01146">
    <property type="entry name" value="FhuD"/>
    <property type="match status" value="1"/>
</dbReference>
<dbReference type="EMBL" id="CP002786">
    <property type="protein sequence ID" value="AEF39549.1"/>
    <property type="molecule type" value="Genomic_DNA"/>
</dbReference>
<dbReference type="PROSITE" id="PS50983">
    <property type="entry name" value="FE_B12_PBP"/>
    <property type="match status" value="1"/>
</dbReference>
<dbReference type="PROSITE" id="PS51257">
    <property type="entry name" value="PROKAR_LIPOPROTEIN"/>
    <property type="match status" value="1"/>
</dbReference>
<dbReference type="AlphaFoldDB" id="F6EQT8"/>
<feature type="chain" id="PRO_5003333727" evidence="6">
    <location>
        <begin position="27"/>
        <end position="344"/>
    </location>
</feature>
<evidence type="ECO:0000256" key="1">
    <source>
        <dbReference type="ARBA" id="ARBA00004196"/>
    </source>
</evidence>
<sequence>MRIGRRLRAQRSVRASVLAGLLFVLAACGNSPDSPDGPGGSGGEAGPVTVSHAFGDTAIPEPPDRVVTWGWGSADAAIALGVVPAAIPFQNYGGDEEGVLPWIRDALDEQGADTPTVLPNVTEVPFEAIAAAEPDLILAVYSGITEQEYELLSQIAPTVAYPDQPWATEWRDTIRIVGDALGRSAQAAELLEDIDVRVVAKAAENPVLQGKSVAMVWDTPEAFYVYKPADPRFAFTLDLGFVTADSLDDLASGDSTFYFTLSKERLGDLTSDVLVTYSDTPEESAAFLASPEAELMDQVQRGAVAEVVGTAFIASVSPPTALSLTWGLDSYVELLSAAAERAEG</sequence>